<evidence type="ECO:0000256" key="2">
    <source>
        <dbReference type="ARBA" id="ARBA00022475"/>
    </source>
</evidence>
<reference evidence="7" key="1">
    <citation type="journal article" date="2014" name="Front. Microbiol.">
        <title>High frequency of phylogenetically diverse reductive dehalogenase-homologous genes in deep subseafloor sedimentary metagenomes.</title>
        <authorList>
            <person name="Kawai M."/>
            <person name="Futagami T."/>
            <person name="Toyoda A."/>
            <person name="Takaki Y."/>
            <person name="Nishi S."/>
            <person name="Hori S."/>
            <person name="Arai W."/>
            <person name="Tsubouchi T."/>
            <person name="Morono Y."/>
            <person name="Uchiyama I."/>
            <person name="Ito T."/>
            <person name="Fujiyama A."/>
            <person name="Inagaki F."/>
            <person name="Takami H."/>
        </authorList>
    </citation>
    <scope>NUCLEOTIDE SEQUENCE</scope>
    <source>
        <strain evidence="7">Expedition CK06-06</strain>
    </source>
</reference>
<protein>
    <recommendedName>
        <fullName evidence="8">Ribose ABC transporter permease</fullName>
    </recommendedName>
</protein>
<evidence type="ECO:0000256" key="5">
    <source>
        <dbReference type="ARBA" id="ARBA00023136"/>
    </source>
</evidence>
<feature type="transmembrane region" description="Helical" evidence="6">
    <location>
        <begin position="20"/>
        <end position="39"/>
    </location>
</feature>
<evidence type="ECO:0000256" key="4">
    <source>
        <dbReference type="ARBA" id="ARBA00022989"/>
    </source>
</evidence>
<name>X0YYN1_9ZZZZ</name>
<evidence type="ECO:0000256" key="3">
    <source>
        <dbReference type="ARBA" id="ARBA00022692"/>
    </source>
</evidence>
<evidence type="ECO:0000256" key="1">
    <source>
        <dbReference type="ARBA" id="ARBA00004651"/>
    </source>
</evidence>
<dbReference type="PANTHER" id="PTHR32196">
    <property type="entry name" value="ABC TRANSPORTER PERMEASE PROTEIN YPHD-RELATED-RELATED"/>
    <property type="match status" value="1"/>
</dbReference>
<feature type="transmembrane region" description="Helical" evidence="6">
    <location>
        <begin position="46"/>
        <end position="63"/>
    </location>
</feature>
<dbReference type="GO" id="GO:0022857">
    <property type="term" value="F:transmembrane transporter activity"/>
    <property type="evidence" value="ECO:0007669"/>
    <property type="project" value="InterPro"/>
</dbReference>
<dbReference type="Pfam" id="PF02653">
    <property type="entry name" value="BPD_transp_2"/>
    <property type="match status" value="1"/>
</dbReference>
<organism evidence="7">
    <name type="scientific">marine sediment metagenome</name>
    <dbReference type="NCBI Taxonomy" id="412755"/>
    <lineage>
        <taxon>unclassified sequences</taxon>
        <taxon>metagenomes</taxon>
        <taxon>ecological metagenomes</taxon>
    </lineage>
</organism>
<evidence type="ECO:0000313" key="7">
    <source>
        <dbReference type="EMBL" id="GAG61929.1"/>
    </source>
</evidence>
<accession>X0YYN1</accession>
<feature type="transmembrane region" description="Helical" evidence="6">
    <location>
        <begin position="83"/>
        <end position="104"/>
    </location>
</feature>
<comment type="caution">
    <text evidence="7">The sequence shown here is derived from an EMBL/GenBank/DDBJ whole genome shotgun (WGS) entry which is preliminary data.</text>
</comment>
<feature type="transmembrane region" description="Helical" evidence="6">
    <location>
        <begin position="135"/>
        <end position="154"/>
    </location>
</feature>
<dbReference type="InterPro" id="IPR001851">
    <property type="entry name" value="ABC_transp_permease"/>
</dbReference>
<evidence type="ECO:0000256" key="6">
    <source>
        <dbReference type="SAM" id="Phobius"/>
    </source>
</evidence>
<sequence>MTVGVILVDWATWLPGWTGIILMPLVGAGLGAFNGFFVGKVKINPFLVTLSTFLVFNWTTYYLRRGAIIKLPGALFIPGGGRIGGVFIAIPILIGMAIFLYFILDHTRFGSHIRAIGGNSEAANMLGINVGNTHFWIFTIAGALAGTAGLLYTGY</sequence>
<comment type="subcellular location">
    <subcellularLocation>
        <location evidence="1">Cell membrane</location>
        <topology evidence="1">Multi-pass membrane protein</topology>
    </subcellularLocation>
</comment>
<keyword evidence="2" id="KW-1003">Cell membrane</keyword>
<dbReference type="EMBL" id="BART01003815">
    <property type="protein sequence ID" value="GAG61929.1"/>
    <property type="molecule type" value="Genomic_DNA"/>
</dbReference>
<keyword evidence="4 6" id="KW-1133">Transmembrane helix</keyword>
<keyword evidence="3 6" id="KW-0812">Transmembrane</keyword>
<evidence type="ECO:0008006" key="8">
    <source>
        <dbReference type="Google" id="ProtNLM"/>
    </source>
</evidence>
<dbReference type="GO" id="GO:0005886">
    <property type="term" value="C:plasma membrane"/>
    <property type="evidence" value="ECO:0007669"/>
    <property type="project" value="UniProtKB-SubCell"/>
</dbReference>
<keyword evidence="5 6" id="KW-0472">Membrane</keyword>
<gene>
    <name evidence="7" type="ORF">S01H4_10135</name>
</gene>
<dbReference type="AlphaFoldDB" id="X0YYN1"/>
<proteinExistence type="predicted"/>
<feature type="non-terminal residue" evidence="7">
    <location>
        <position position="155"/>
    </location>
</feature>